<dbReference type="EMBL" id="JARBHB010000009">
    <property type="protein sequence ID" value="KAJ8875543.1"/>
    <property type="molecule type" value="Genomic_DNA"/>
</dbReference>
<dbReference type="InterPro" id="IPR010255">
    <property type="entry name" value="Haem_peroxidase_sf"/>
</dbReference>
<dbReference type="Proteomes" id="UP001159363">
    <property type="component" value="Chromosome 8"/>
</dbReference>
<evidence type="ECO:0000256" key="2">
    <source>
        <dbReference type="ARBA" id="ARBA00022525"/>
    </source>
</evidence>
<dbReference type="PANTHER" id="PTHR11475:SF4">
    <property type="entry name" value="CHORION PEROXIDASE"/>
    <property type="match status" value="1"/>
</dbReference>
<keyword evidence="3" id="KW-0560">Oxidoreductase</keyword>
<sequence length="357" mass="40512">MVMQWGQFLDHDLTHTPITRGTNGFGLSCCRDGKEINESLRHPDCFAISLPTNDHIFAPFGERCMEFVRSLPAPRPECNFGPREQMDQITGYLDGSNIYGSSLEGQRDLREMSGGRLKVQNLRGKPMLPKNDGECVDESNNLTCFKADTVRSADDRGSRRQRRTLAASRHRDVLKPIWGGLVEWSEEWSEVSMEQRRSARAVIPEETHRPAPSCGTIPTCEIRERLCRKSNPVLIGDTRVNEQVELAVMHTLWMREHNRVAAELRALHPNWQDETLFQESRRVVVAEMQHITFNEFLPILVPLRIKVLFSIYGVLGHSRANGSYGSAIGFFGSGTSCVIDFFRHDADSTSDFFGWVT</sequence>
<evidence type="ECO:0000256" key="4">
    <source>
        <dbReference type="ARBA" id="ARBA00023180"/>
    </source>
</evidence>
<reference evidence="5 6" key="1">
    <citation type="submission" date="2023-02" db="EMBL/GenBank/DDBJ databases">
        <title>LHISI_Scaffold_Assembly.</title>
        <authorList>
            <person name="Stuart O.P."/>
            <person name="Cleave R."/>
            <person name="Magrath M.J.L."/>
            <person name="Mikheyev A.S."/>
        </authorList>
    </citation>
    <scope>NUCLEOTIDE SEQUENCE [LARGE SCALE GENOMIC DNA]</scope>
    <source>
        <strain evidence="5">Daus_M_001</strain>
        <tissue evidence="5">Leg muscle</tissue>
    </source>
</reference>
<dbReference type="PANTHER" id="PTHR11475">
    <property type="entry name" value="OXIDASE/PEROXIDASE"/>
    <property type="match status" value="1"/>
</dbReference>
<keyword evidence="6" id="KW-1185">Reference proteome</keyword>
<dbReference type="Gene3D" id="1.10.640.10">
    <property type="entry name" value="Haem peroxidase domain superfamily, animal type"/>
    <property type="match status" value="2"/>
</dbReference>
<evidence type="ECO:0008006" key="7">
    <source>
        <dbReference type="Google" id="ProtNLM"/>
    </source>
</evidence>
<name>A0ABQ9GU55_9NEOP</name>
<gene>
    <name evidence="5" type="ORF">PR048_023438</name>
</gene>
<proteinExistence type="predicted"/>
<evidence type="ECO:0000256" key="3">
    <source>
        <dbReference type="ARBA" id="ARBA00022559"/>
    </source>
</evidence>
<evidence type="ECO:0000256" key="1">
    <source>
        <dbReference type="ARBA" id="ARBA00004613"/>
    </source>
</evidence>
<keyword evidence="4" id="KW-0325">Glycoprotein</keyword>
<evidence type="ECO:0000313" key="6">
    <source>
        <dbReference type="Proteomes" id="UP001159363"/>
    </source>
</evidence>
<dbReference type="InterPro" id="IPR019791">
    <property type="entry name" value="Haem_peroxidase_animal"/>
</dbReference>
<dbReference type="SUPFAM" id="SSF48113">
    <property type="entry name" value="Heme-dependent peroxidases"/>
    <property type="match status" value="1"/>
</dbReference>
<evidence type="ECO:0000313" key="5">
    <source>
        <dbReference type="EMBL" id="KAJ8875543.1"/>
    </source>
</evidence>
<dbReference type="Pfam" id="PF03098">
    <property type="entry name" value="An_peroxidase"/>
    <property type="match status" value="2"/>
</dbReference>
<accession>A0ABQ9GU55</accession>
<comment type="caution">
    <text evidence="5">The sequence shown here is derived from an EMBL/GenBank/DDBJ whole genome shotgun (WGS) entry which is preliminary data.</text>
</comment>
<protein>
    <recommendedName>
        <fullName evidence="7">Chorion peroxidase</fullName>
    </recommendedName>
</protein>
<keyword evidence="3" id="KW-0575">Peroxidase</keyword>
<dbReference type="InterPro" id="IPR037120">
    <property type="entry name" value="Haem_peroxidase_sf_animal"/>
</dbReference>
<organism evidence="5 6">
    <name type="scientific">Dryococelus australis</name>
    <dbReference type="NCBI Taxonomy" id="614101"/>
    <lineage>
        <taxon>Eukaryota</taxon>
        <taxon>Metazoa</taxon>
        <taxon>Ecdysozoa</taxon>
        <taxon>Arthropoda</taxon>
        <taxon>Hexapoda</taxon>
        <taxon>Insecta</taxon>
        <taxon>Pterygota</taxon>
        <taxon>Neoptera</taxon>
        <taxon>Polyneoptera</taxon>
        <taxon>Phasmatodea</taxon>
        <taxon>Verophasmatodea</taxon>
        <taxon>Anareolatae</taxon>
        <taxon>Phasmatidae</taxon>
        <taxon>Eurycanthinae</taxon>
        <taxon>Dryococelus</taxon>
    </lineage>
</organism>
<comment type="subcellular location">
    <subcellularLocation>
        <location evidence="1">Secreted</location>
    </subcellularLocation>
</comment>
<dbReference type="PROSITE" id="PS50292">
    <property type="entry name" value="PEROXIDASE_3"/>
    <property type="match status" value="1"/>
</dbReference>
<keyword evidence="2" id="KW-0964">Secreted</keyword>